<keyword evidence="3" id="KW-1185">Reference proteome</keyword>
<organism evidence="2 3">
    <name type="scientific">Hydrocarboniphaga effusa AP103</name>
    <dbReference type="NCBI Taxonomy" id="1172194"/>
    <lineage>
        <taxon>Bacteria</taxon>
        <taxon>Pseudomonadati</taxon>
        <taxon>Pseudomonadota</taxon>
        <taxon>Gammaproteobacteria</taxon>
        <taxon>Nevskiales</taxon>
        <taxon>Nevskiaceae</taxon>
        <taxon>Hydrocarboniphaga</taxon>
    </lineage>
</organism>
<proteinExistence type="predicted"/>
<name>I8I217_9GAMM</name>
<reference evidence="2 3" key="1">
    <citation type="journal article" date="2012" name="J. Bacteriol.">
        <title>Genome Sequence of n-Alkane-Degrading Hydrocarboniphaga effusa Strain AP103T (ATCC BAA-332T).</title>
        <authorList>
            <person name="Chang H.K."/>
            <person name="Zylstra G.J."/>
            <person name="Chae J.C."/>
        </authorList>
    </citation>
    <scope>NUCLEOTIDE SEQUENCE [LARGE SCALE GENOMIC DNA]</scope>
    <source>
        <strain evidence="2 3">AP103</strain>
    </source>
</reference>
<evidence type="ECO:0000313" key="2">
    <source>
        <dbReference type="EMBL" id="EIT69861.1"/>
    </source>
</evidence>
<sequence>MHRVSPRRWAVLFAAVGLVGLSMVTRRSGAHSPLVESRPKSKRLASAENIE</sequence>
<gene>
    <name evidence="2" type="ORF">WQQ_34430</name>
</gene>
<dbReference type="STRING" id="1172194.WQQ_34430"/>
<dbReference type="EMBL" id="AKGD01000002">
    <property type="protein sequence ID" value="EIT69861.1"/>
    <property type="molecule type" value="Genomic_DNA"/>
</dbReference>
<accession>I8I217</accession>
<comment type="caution">
    <text evidence="2">The sequence shown here is derived from an EMBL/GenBank/DDBJ whole genome shotgun (WGS) entry which is preliminary data.</text>
</comment>
<evidence type="ECO:0000256" key="1">
    <source>
        <dbReference type="SAM" id="MobiDB-lite"/>
    </source>
</evidence>
<evidence type="ECO:0000313" key="3">
    <source>
        <dbReference type="Proteomes" id="UP000003704"/>
    </source>
</evidence>
<dbReference type="AlphaFoldDB" id="I8I217"/>
<protein>
    <submittedName>
        <fullName evidence="2">Uncharacterized protein</fullName>
    </submittedName>
</protein>
<feature type="region of interest" description="Disordered" evidence="1">
    <location>
        <begin position="27"/>
        <end position="51"/>
    </location>
</feature>
<dbReference type="Proteomes" id="UP000003704">
    <property type="component" value="Unassembled WGS sequence"/>
</dbReference>